<name>A0A8J7Q5E2_9BACT</name>
<protein>
    <submittedName>
        <fullName evidence="1">Uncharacterized protein</fullName>
    </submittedName>
</protein>
<dbReference type="EMBL" id="JAFREP010000005">
    <property type="protein sequence ID" value="MBO1318447.1"/>
    <property type="molecule type" value="Genomic_DNA"/>
</dbReference>
<proteinExistence type="predicted"/>
<keyword evidence="2" id="KW-1185">Reference proteome</keyword>
<organism evidence="1 2">
    <name type="scientific">Acanthopleuribacter pedis</name>
    <dbReference type="NCBI Taxonomy" id="442870"/>
    <lineage>
        <taxon>Bacteria</taxon>
        <taxon>Pseudomonadati</taxon>
        <taxon>Acidobacteriota</taxon>
        <taxon>Holophagae</taxon>
        <taxon>Acanthopleuribacterales</taxon>
        <taxon>Acanthopleuribacteraceae</taxon>
        <taxon>Acanthopleuribacter</taxon>
    </lineage>
</organism>
<dbReference type="Proteomes" id="UP000664417">
    <property type="component" value="Unassembled WGS sequence"/>
</dbReference>
<evidence type="ECO:0000313" key="1">
    <source>
        <dbReference type="EMBL" id="MBO1318447.1"/>
    </source>
</evidence>
<sequence length="62" mass="6966">MDQRSETFVWVGDDQGAPDQSLAGLWFYGSKFDLGSFAMPGFFLCIGESATSTKWYDEIPNF</sequence>
<gene>
    <name evidence="1" type="ORF">J3U88_08265</name>
</gene>
<reference evidence="1" key="1">
    <citation type="submission" date="2021-03" db="EMBL/GenBank/DDBJ databases">
        <authorList>
            <person name="Wang G."/>
        </authorList>
    </citation>
    <scope>NUCLEOTIDE SEQUENCE</scope>
    <source>
        <strain evidence="1">KCTC 12899</strain>
    </source>
</reference>
<evidence type="ECO:0000313" key="2">
    <source>
        <dbReference type="Proteomes" id="UP000664417"/>
    </source>
</evidence>
<dbReference type="AlphaFoldDB" id="A0A8J7Q5E2"/>
<dbReference type="RefSeq" id="WP_207858216.1">
    <property type="nucleotide sequence ID" value="NZ_JAFREP010000005.1"/>
</dbReference>
<accession>A0A8J7Q5E2</accession>
<comment type="caution">
    <text evidence="1">The sequence shown here is derived from an EMBL/GenBank/DDBJ whole genome shotgun (WGS) entry which is preliminary data.</text>
</comment>